<evidence type="ECO:0000313" key="2">
    <source>
        <dbReference type="EMBL" id="ANM67215.1"/>
    </source>
</evidence>
<dbReference type="GeneID" id="28720164"/>
<accession>A0A1P8B6J4</accession>
<dbReference type="Proteomes" id="UP000006548">
    <property type="component" value="Chromosome 4"/>
</dbReference>
<sequence length="27" mass="3185">MGLPRKRSQDFQLLQDGEMEEGIHKIQ</sequence>
<dbReference type="FunCoup" id="A0A1P8B6J4">
    <property type="interactions" value="2"/>
</dbReference>
<dbReference type="EMBL" id="CP002687">
    <property type="protein sequence ID" value="ANM67215.1"/>
    <property type="molecule type" value="Genomic_DNA"/>
</dbReference>
<dbReference type="RefSeq" id="NP_001329058.1">
    <property type="nucleotide sequence ID" value="NM_001341470.1"/>
</dbReference>
<reference evidence="3" key="2">
    <citation type="journal article" date="2017" name="Plant J.">
        <title>Araport11: a complete reannotation of the Arabidopsis thaliana reference genome.</title>
        <authorList>
            <person name="Cheng C.Y."/>
            <person name="Krishnakumar V."/>
            <person name="Chan A.P."/>
            <person name="Thibaud-Nissen F."/>
            <person name="Schobel S."/>
            <person name="Town C.D."/>
        </authorList>
    </citation>
    <scope>GENOME REANNOTATION</scope>
    <source>
        <strain evidence="3">cv. Columbia</strain>
    </source>
</reference>
<dbReference type="SMR" id="A0A1P8B6J4"/>
<dbReference type="InParanoid" id="A0A1P8B6J4"/>
<name>A0A1P8B6J4_ARATH</name>
<reference evidence="2 3" key="1">
    <citation type="journal article" date="1999" name="Nature">
        <title>Sequence and analysis of chromosome 4 of the plant Arabidopsis thaliana.</title>
        <authorList>
            <consortium name="EU"/>
            <consortium name="CSHL and WU Arabidopsis Sequencing Project"/>
            <person name="Mayer K."/>
            <person name="Schuller C."/>
            <person name="Wambutt R."/>
            <person name="Murphy G."/>
            <person name="Volckaert G."/>
            <person name="Pohl T."/>
            <person name="Dusterhoft A."/>
            <person name="Stiekema W."/>
            <person name="Entian K.D."/>
            <person name="Terryn N."/>
            <person name="Harris B."/>
            <person name="Ansorge W."/>
            <person name="Brandt P."/>
            <person name="Grivell L."/>
            <person name="Rieger M."/>
            <person name="Weichselgartner M."/>
            <person name="de Simone V."/>
            <person name="Obermaier B."/>
            <person name="Mache R."/>
            <person name="Muller M."/>
            <person name="Kreis M."/>
            <person name="Delseny M."/>
            <person name="Puigdomenech P."/>
            <person name="Watson M."/>
            <person name="Schmidtheini T."/>
            <person name="Reichert B."/>
            <person name="Portatelle D."/>
            <person name="Perez-Alonso M."/>
            <person name="Boutry M."/>
            <person name="Bancroft I."/>
            <person name="Vos P."/>
            <person name="Hoheisel J."/>
            <person name="Zimmermann W."/>
            <person name="Wedler H."/>
            <person name="Ridley P."/>
            <person name="Langham S.A."/>
            <person name="McCullagh B."/>
            <person name="Bilham L."/>
            <person name="Robben J."/>
            <person name="Van der Schueren J."/>
            <person name="Grymonprez B."/>
            <person name="Chuang Y.J."/>
            <person name="Vandenbussche F."/>
            <person name="Braeken M."/>
            <person name="Weltjens I."/>
            <person name="Voet M."/>
            <person name="Bastiaens I."/>
            <person name="Aert R."/>
            <person name="Defoor E."/>
            <person name="Weitzenegger T."/>
            <person name="Bothe G."/>
            <person name="Ramsperger U."/>
            <person name="Hilbert H."/>
            <person name="Braun M."/>
            <person name="Holzer E."/>
            <person name="Brandt A."/>
            <person name="Peters S."/>
            <person name="van Staveren M."/>
            <person name="Dirske W."/>
            <person name="Mooijman P."/>
            <person name="Klein Lankhorst R."/>
            <person name="Rose M."/>
            <person name="Hauf J."/>
            <person name="Kotter P."/>
            <person name="Berneiser S."/>
            <person name="Hempel S."/>
            <person name="Feldpausch M."/>
            <person name="Lamberth S."/>
            <person name="Van den Daele H."/>
            <person name="De Keyser A."/>
            <person name="Buysshaert C."/>
            <person name="Gielen J."/>
            <person name="Villarroel R."/>
            <person name="De Clercq R."/>
            <person name="Van Montagu M."/>
            <person name="Rogers J."/>
            <person name="Cronin A."/>
            <person name="Quail M."/>
            <person name="Bray-Allen S."/>
            <person name="Clark L."/>
            <person name="Doggett J."/>
            <person name="Hall S."/>
            <person name="Kay M."/>
            <person name="Lennard N."/>
            <person name="McLay K."/>
            <person name="Mayes R."/>
            <person name="Pettett A."/>
            <person name="Rajandream M.A."/>
            <person name="Lyne M."/>
            <person name="Benes V."/>
            <person name="Rechmann S."/>
            <person name="Borkova D."/>
            <person name="Blocker H."/>
            <person name="Scharfe M."/>
            <person name="Grimm M."/>
            <person name="Lohnert T.H."/>
            <person name="Dose S."/>
            <person name="de Haan M."/>
            <person name="Maarse A."/>
            <person name="Schafer M."/>
            <person name="Muller-Auer S."/>
            <person name="Gabel C."/>
            <person name="Fuchs M."/>
            <person name="Fartmann B."/>
            <person name="Granderath K."/>
            <person name="Dauner D."/>
            <person name="Herzl A."/>
            <person name="Neumann S."/>
            <person name="Argiriou A."/>
            <person name="Vitale D."/>
            <person name="Liguori R."/>
            <person name="Piravandi E."/>
            <person name="Massenet O."/>
            <person name="Quigley F."/>
            <person name="Clabauld G."/>
            <person name="Mundlein A."/>
            <person name="Felber R."/>
            <person name="Schnabl S."/>
            <person name="Hiller R."/>
            <person name="Schmidt W."/>
            <person name="Lecharny A."/>
            <person name="Aubourg S."/>
            <person name="Chefdor F."/>
            <person name="Cooke R."/>
            <person name="Berger C."/>
            <person name="Montfort A."/>
            <person name="Casacuberta E."/>
            <person name="Gibbons T."/>
            <person name="Weber N."/>
            <person name="Vandenbol M."/>
            <person name="Bargues M."/>
            <person name="Terol J."/>
            <person name="Torres A."/>
            <person name="Perez-Perez A."/>
            <person name="Purnelle B."/>
            <person name="Bent E."/>
            <person name="Johnson S."/>
            <person name="Tacon D."/>
            <person name="Jesse T."/>
            <person name="Heijnen L."/>
            <person name="Schwarz S."/>
            <person name="Scholler P."/>
            <person name="Heber S."/>
            <person name="Francs P."/>
            <person name="Bielke C."/>
            <person name="Frishman D."/>
            <person name="Haase D."/>
            <person name="Lemcke K."/>
            <person name="Mewes H.W."/>
            <person name="Stocker S."/>
            <person name="Zaccaria P."/>
            <person name="Bevan M."/>
            <person name="Wilson R.K."/>
            <person name="de la Bastide M."/>
            <person name="Habermann K."/>
            <person name="Parnell L."/>
            <person name="Dedhia N."/>
            <person name="Gnoj L."/>
            <person name="Schutz K."/>
            <person name="Huang E."/>
            <person name="Spiegel L."/>
            <person name="Sehkon M."/>
            <person name="Murray J."/>
            <person name="Sheet P."/>
            <person name="Cordes M."/>
            <person name="Abu-Threideh J."/>
            <person name="Stoneking T."/>
            <person name="Kalicki J."/>
            <person name="Graves T."/>
            <person name="Harmon G."/>
            <person name="Edwards J."/>
            <person name="Latreille P."/>
            <person name="Courtney L."/>
            <person name="Cloud J."/>
            <person name="Abbott A."/>
            <person name="Scott K."/>
            <person name="Johnson D."/>
            <person name="Minx P."/>
            <person name="Bentley D."/>
            <person name="Fulton B."/>
            <person name="Miller N."/>
            <person name="Greco T."/>
            <person name="Kemp K."/>
            <person name="Kramer J."/>
            <person name="Fulton L."/>
            <person name="Mardis E."/>
            <person name="Dante M."/>
            <person name="Pepin K."/>
            <person name="Hillier L."/>
            <person name="Nelson J."/>
            <person name="Spieth J."/>
            <person name="Ryan E."/>
            <person name="Andrews S."/>
            <person name="Geisel C."/>
            <person name="Layman D."/>
            <person name="Du H."/>
            <person name="Ali J."/>
            <person name="Berghoff A."/>
            <person name="Jones K."/>
            <person name="Drone K."/>
            <person name="Cotton M."/>
            <person name="Joshu C."/>
            <person name="Antonoiu B."/>
            <person name="Zidanic M."/>
            <person name="Strong C."/>
            <person name="Sun H."/>
            <person name="Lamar B."/>
            <person name="Yordan C."/>
            <person name="Ma P."/>
            <person name="Zhong J."/>
            <person name="Preston R."/>
            <person name="Vil D."/>
            <person name="Shekher M."/>
            <person name="Matero A."/>
            <person name="Shah R."/>
            <person name="Swaby I.K."/>
            <person name="O'Shaughnessy A."/>
            <person name="Rodriguez M."/>
            <person name="Hoffmann J."/>
            <person name="Till S."/>
            <person name="Granat S."/>
            <person name="Shohdy N."/>
            <person name="Hasegawa A."/>
            <person name="Hameed A."/>
            <person name="Lodhi M."/>
            <person name="Johnson A."/>
            <person name="Chen E."/>
            <person name="Marra M."/>
            <person name="Martienssen R."/>
            <person name="McCombie W.R."/>
        </authorList>
    </citation>
    <scope>NUCLEOTIDE SEQUENCE [LARGE SCALE GENOMIC DNA]</scope>
    <source>
        <strain evidence="3">cv. Columbia</strain>
    </source>
</reference>
<feature type="non-terminal residue" evidence="2">
    <location>
        <position position="27"/>
    </location>
</feature>
<dbReference type="KEGG" id="ath:AT4G21063"/>
<evidence type="ECO:0000256" key="1">
    <source>
        <dbReference type="SAM" id="MobiDB-lite"/>
    </source>
</evidence>
<protein>
    <submittedName>
        <fullName evidence="2">Uncharacterized protein</fullName>
    </submittedName>
</protein>
<proteinExistence type="predicted"/>
<gene>
    <name evidence="2" type="ordered locus">At4g21063</name>
</gene>
<feature type="region of interest" description="Disordered" evidence="1">
    <location>
        <begin position="1"/>
        <end position="27"/>
    </location>
</feature>
<dbReference type="TAIR" id="AT4G21063"/>
<evidence type="ECO:0000313" key="3">
    <source>
        <dbReference type="Proteomes" id="UP000006548"/>
    </source>
</evidence>
<organism evidence="2 3">
    <name type="scientific">Arabidopsis thaliana</name>
    <name type="common">Mouse-ear cress</name>
    <dbReference type="NCBI Taxonomy" id="3702"/>
    <lineage>
        <taxon>Eukaryota</taxon>
        <taxon>Viridiplantae</taxon>
        <taxon>Streptophyta</taxon>
        <taxon>Embryophyta</taxon>
        <taxon>Tracheophyta</taxon>
        <taxon>Spermatophyta</taxon>
        <taxon>Magnoliopsida</taxon>
        <taxon>eudicotyledons</taxon>
        <taxon>Gunneridae</taxon>
        <taxon>Pentapetalae</taxon>
        <taxon>rosids</taxon>
        <taxon>malvids</taxon>
        <taxon>Brassicales</taxon>
        <taxon>Brassicaceae</taxon>
        <taxon>Camelineae</taxon>
        <taxon>Arabidopsis</taxon>
    </lineage>
</organism>
<dbReference type="AlphaFoldDB" id="A0A1P8B6J4"/>
<keyword evidence="3" id="KW-1185">Reference proteome</keyword>